<reference evidence="3 4" key="1">
    <citation type="journal article" date="2024" name="Microbiol. Resour. Announc.">
        <title>Genome annotations for the ascomycete fungi Trichoderma harzianum, Trichoderma aggressivum, and Purpureocillium lilacinum.</title>
        <authorList>
            <person name="Beijen E.P.W."/>
            <person name="Ohm R.A."/>
        </authorList>
    </citation>
    <scope>NUCLEOTIDE SEQUENCE [LARGE SCALE GENOMIC DNA]</scope>
    <source>
        <strain evidence="3 4">CBS 150709</strain>
    </source>
</reference>
<organism evidence="3 4">
    <name type="scientific">Purpureocillium lilacinum</name>
    <name type="common">Paecilomyces lilacinus</name>
    <dbReference type="NCBI Taxonomy" id="33203"/>
    <lineage>
        <taxon>Eukaryota</taxon>
        <taxon>Fungi</taxon>
        <taxon>Dikarya</taxon>
        <taxon>Ascomycota</taxon>
        <taxon>Pezizomycotina</taxon>
        <taxon>Sordariomycetes</taxon>
        <taxon>Hypocreomycetidae</taxon>
        <taxon>Hypocreales</taxon>
        <taxon>Ophiocordycipitaceae</taxon>
        <taxon>Purpureocillium</taxon>
    </lineage>
</organism>
<evidence type="ECO:0000313" key="4">
    <source>
        <dbReference type="Proteomes" id="UP001287286"/>
    </source>
</evidence>
<gene>
    <name evidence="3" type="ORF">Purlil1_13910</name>
</gene>
<feature type="region of interest" description="Disordered" evidence="1">
    <location>
        <begin position="1"/>
        <end position="133"/>
    </location>
</feature>
<protein>
    <recommendedName>
        <fullName evidence="2">PD-(D/E)XK nuclease-like domain-containing protein</fullName>
    </recommendedName>
</protein>
<dbReference type="InterPro" id="IPR046797">
    <property type="entry name" value="PDDEXK_12"/>
</dbReference>
<feature type="compositionally biased region" description="Low complexity" evidence="1">
    <location>
        <begin position="103"/>
        <end position="123"/>
    </location>
</feature>
<dbReference type="Pfam" id="PF20516">
    <property type="entry name" value="PDDEXK_12"/>
    <property type="match status" value="1"/>
</dbReference>
<keyword evidence="4" id="KW-1185">Reference proteome</keyword>
<evidence type="ECO:0000256" key="1">
    <source>
        <dbReference type="SAM" id="MobiDB-lite"/>
    </source>
</evidence>
<sequence length="433" mass="48653">MWIASIVAPKAADDNSTTGPRKRVKLGEEHPPRASEPSVTDRFSAPKRPDTATQPITPPLSASGFSNIPTGSQHVMSRSPSKRPWPDEESTPRALRMNAAEDSNSISSSSYTASSRHSGSSRHSPTKQIRHAGLQRTGFRQSSFEFDRQPPSLQTLCRNLRAVYYGDGILPKRLESEFMDVALPSFFFRDDTYTSTRRYPSRHFVRQILSRANECDLDGKGESSWNMDVHARILEWLLEENPNSDACVGSEYCTTAGLLREYKPNGAPSKMIDFCLTIRPRRPEDQVTIDAVRSRRPGDSINHTDWGSLSKYPIAISIETKRHGEQYDAALLQIATWHSAQWRSLRWEQEGGGRPFKIEYLSGLIVQGHDWQFVPSILGTDAVSKVVRPPMQIGDTRTEVGILKLIVSLQELKRDAQETFWPAFKADILEAPS</sequence>
<proteinExistence type="predicted"/>
<accession>A0ABR0BCS2</accession>
<dbReference type="EMBL" id="JAWRVI010000355">
    <property type="protein sequence ID" value="KAK4067204.1"/>
    <property type="molecule type" value="Genomic_DNA"/>
</dbReference>
<feature type="compositionally biased region" description="Polar residues" evidence="1">
    <location>
        <begin position="63"/>
        <end position="79"/>
    </location>
</feature>
<evidence type="ECO:0000313" key="3">
    <source>
        <dbReference type="EMBL" id="KAK4067204.1"/>
    </source>
</evidence>
<name>A0ABR0BCS2_PURLI</name>
<evidence type="ECO:0000259" key="2">
    <source>
        <dbReference type="Pfam" id="PF20516"/>
    </source>
</evidence>
<comment type="caution">
    <text evidence="3">The sequence shown here is derived from an EMBL/GenBank/DDBJ whole genome shotgun (WGS) entry which is preliminary data.</text>
</comment>
<dbReference type="Proteomes" id="UP001287286">
    <property type="component" value="Unassembled WGS sequence"/>
</dbReference>
<feature type="domain" description="PD-(D/E)XK nuclease-like" evidence="2">
    <location>
        <begin position="187"/>
        <end position="421"/>
    </location>
</feature>